<reference evidence="3 4" key="1">
    <citation type="submission" date="2020-01" db="EMBL/GenBank/DDBJ databases">
        <title>Anaeroalcalibacter tamaniensis gen. nov., sp. nov., moderately halophilic strictly anaerobic fermenter bacterium from mud volcano of Taman peninsula.</title>
        <authorList>
            <person name="Frolova A."/>
            <person name="Merkel A.Y."/>
            <person name="Slobodkin A.I."/>
        </authorList>
    </citation>
    <scope>NUCLEOTIDE SEQUENCE [LARGE SCALE GENOMIC DNA]</scope>
    <source>
        <strain evidence="3 4">F-3ap</strain>
    </source>
</reference>
<dbReference type="PANTHER" id="PTHR43185">
    <property type="entry name" value="FERROUS IRON TRANSPORT PROTEIN B"/>
    <property type="match status" value="1"/>
</dbReference>
<keyword evidence="1" id="KW-1133">Transmembrane helix</keyword>
<dbReference type="SUPFAM" id="SSF52540">
    <property type="entry name" value="P-loop containing nucleoside triphosphate hydrolases"/>
    <property type="match status" value="1"/>
</dbReference>
<dbReference type="PROSITE" id="PS51711">
    <property type="entry name" value="G_FEOB"/>
    <property type="match status" value="1"/>
</dbReference>
<feature type="transmembrane region" description="Helical" evidence="1">
    <location>
        <begin position="302"/>
        <end position="326"/>
    </location>
</feature>
<evidence type="ECO:0000259" key="2">
    <source>
        <dbReference type="PROSITE" id="PS51711"/>
    </source>
</evidence>
<proteinExistence type="predicted"/>
<feature type="transmembrane region" description="Helical" evidence="1">
    <location>
        <begin position="606"/>
        <end position="629"/>
    </location>
</feature>
<feature type="transmembrane region" description="Helical" evidence="1">
    <location>
        <begin position="635"/>
        <end position="654"/>
    </location>
</feature>
<feature type="transmembrane region" description="Helical" evidence="1">
    <location>
        <begin position="234"/>
        <end position="255"/>
    </location>
</feature>
<evidence type="ECO:0000313" key="4">
    <source>
        <dbReference type="Proteomes" id="UP000461585"/>
    </source>
</evidence>
<feature type="transmembrane region" description="Helical" evidence="1">
    <location>
        <begin position="502"/>
        <end position="522"/>
    </location>
</feature>
<comment type="caution">
    <text evidence="3">The sequence shown here is derived from an EMBL/GenBank/DDBJ whole genome shotgun (WGS) entry which is preliminary data.</text>
</comment>
<evidence type="ECO:0000313" key="3">
    <source>
        <dbReference type="EMBL" id="NDL66464.1"/>
    </source>
</evidence>
<accession>A0A7X5KM07</accession>
<dbReference type="InterPro" id="IPR011642">
    <property type="entry name" value="Gate_dom"/>
</dbReference>
<dbReference type="GO" id="GO:0005525">
    <property type="term" value="F:GTP binding"/>
    <property type="evidence" value="ECO:0007669"/>
    <property type="project" value="InterPro"/>
</dbReference>
<gene>
    <name evidence="3" type="ORF">GXN74_01710</name>
</gene>
<protein>
    <submittedName>
        <fullName evidence="3">Ferrous iron transporter B</fullName>
    </submittedName>
</protein>
<dbReference type="CDD" id="cd01879">
    <property type="entry name" value="FeoB"/>
    <property type="match status" value="1"/>
</dbReference>
<keyword evidence="4" id="KW-1185">Reference proteome</keyword>
<keyword evidence="1" id="KW-0472">Membrane</keyword>
<dbReference type="Pfam" id="PF07670">
    <property type="entry name" value="Gate"/>
    <property type="match status" value="2"/>
</dbReference>
<feature type="transmembrane region" description="Helical" evidence="1">
    <location>
        <begin position="572"/>
        <end position="594"/>
    </location>
</feature>
<dbReference type="InterPro" id="IPR050860">
    <property type="entry name" value="FeoB_GTPase"/>
</dbReference>
<name>A0A7X5KM07_9FIRM</name>
<dbReference type="InterPro" id="IPR011640">
    <property type="entry name" value="Fe2_transport_prot_B_C"/>
</dbReference>
<feature type="domain" description="FeoB-type G" evidence="2">
    <location>
        <begin position="1"/>
        <end position="184"/>
    </location>
</feature>
<sequence>MKIALAGNPNSGKTTLFNAITGKTEYVGNWPGVTVEKKEANLKRKYKLLAGLQDMKEAGTGKGDGNRRNQVRVVDLPGAYSIAPYTSEEAVTRDFILAENPDVLLNIVDASNLERSLFFTTQLLELGIPLVVALNKQDVLKRSGNSIQVEGLADALGCPVVETRANGEEGLDELLRAVGQAAAAGASGNPAFEGRGGEGEDKKRQAYVKGIVQTHLQRKRDKTRITTSDRIDRVVANPFLGLPLFGLVMWAVYAFSINGLGGFLADWVNGTLFGELVPDAAHGFFGGLGVHPMLEALIVDGAIAGVGAVLGFLPLILVLFFCLALLEDSGYMARVAVVMDRYFKKIGLSGKSIIPMIVGSGCSIPGVMATRTIEDENEKVATTILTPFIPCSAKLPIIVLFSAVFFPGSTWILPAVYGIAGLAVILGGLLLKRIFPWEESSTFIMELPEYKVPSLRHAFRQMVHQGKGFVVKASTIILVMNTLVWFMQSYGWNLQPAEDQGASILAGVGGLAAPLLLPLGVAGWQMAAAALTGFVAKENVVATFAILFATVSEEALHAPGGVLAENFTPVTGFAFLLFNLFTPPCFAAIGAMNAELGSRKWLARAILFQLAAGYGIGILAAQAGSLLVYGKWAPGAVPAGLVLGGLAALAAVLVQRNRARDAQNELACQE</sequence>
<dbReference type="AlphaFoldDB" id="A0A7X5KM07"/>
<dbReference type="PANTHER" id="PTHR43185:SF1">
    <property type="entry name" value="FE(2+) TRANSPORTER FEOB"/>
    <property type="match status" value="1"/>
</dbReference>
<dbReference type="Proteomes" id="UP000461585">
    <property type="component" value="Unassembled WGS sequence"/>
</dbReference>
<dbReference type="GO" id="GO:0015093">
    <property type="term" value="F:ferrous iron transmembrane transporter activity"/>
    <property type="evidence" value="ECO:0007669"/>
    <property type="project" value="InterPro"/>
</dbReference>
<feature type="transmembrane region" description="Helical" evidence="1">
    <location>
        <begin position="411"/>
        <end position="431"/>
    </location>
</feature>
<feature type="transmembrane region" description="Helical" evidence="1">
    <location>
        <begin position="534"/>
        <end position="552"/>
    </location>
</feature>
<dbReference type="InterPro" id="IPR030389">
    <property type="entry name" value="G_FEOB_dom"/>
</dbReference>
<dbReference type="InterPro" id="IPR027417">
    <property type="entry name" value="P-loop_NTPase"/>
</dbReference>
<dbReference type="Pfam" id="PF02421">
    <property type="entry name" value="FeoB_N"/>
    <property type="match status" value="2"/>
</dbReference>
<dbReference type="EMBL" id="JAAEEH010000003">
    <property type="protein sequence ID" value="NDL66464.1"/>
    <property type="molecule type" value="Genomic_DNA"/>
</dbReference>
<evidence type="ECO:0000256" key="1">
    <source>
        <dbReference type="SAM" id="Phobius"/>
    </source>
</evidence>
<dbReference type="Pfam" id="PF07664">
    <property type="entry name" value="FeoB_C"/>
    <property type="match status" value="1"/>
</dbReference>
<dbReference type="RefSeq" id="WP_162369195.1">
    <property type="nucleotide sequence ID" value="NZ_JAAEEH010000003.1"/>
</dbReference>
<dbReference type="Gene3D" id="3.40.50.300">
    <property type="entry name" value="P-loop containing nucleotide triphosphate hydrolases"/>
    <property type="match status" value="1"/>
</dbReference>
<feature type="transmembrane region" description="Helical" evidence="1">
    <location>
        <begin position="469"/>
        <end position="490"/>
    </location>
</feature>
<dbReference type="GO" id="GO:0005886">
    <property type="term" value="C:plasma membrane"/>
    <property type="evidence" value="ECO:0007669"/>
    <property type="project" value="TreeGrafter"/>
</dbReference>
<organism evidence="3 4">
    <name type="scientific">Anaerotalea alkaliphila</name>
    <dbReference type="NCBI Taxonomy" id="2662126"/>
    <lineage>
        <taxon>Bacteria</taxon>
        <taxon>Bacillati</taxon>
        <taxon>Bacillota</taxon>
        <taxon>Clostridia</taxon>
        <taxon>Eubacteriales</taxon>
        <taxon>Anaerotalea</taxon>
    </lineage>
</organism>
<keyword evidence="1" id="KW-0812">Transmembrane</keyword>